<keyword evidence="2" id="KW-1133">Transmembrane helix</keyword>
<evidence type="ECO:0000256" key="1">
    <source>
        <dbReference type="SAM" id="MobiDB-lite"/>
    </source>
</evidence>
<evidence type="ECO:0008006" key="5">
    <source>
        <dbReference type="Google" id="ProtNLM"/>
    </source>
</evidence>
<reference evidence="3 4" key="1">
    <citation type="submission" date="2016-01" db="EMBL/GenBank/DDBJ databases">
        <title>Streptomyces amritsarensis strain MTCC 11845 genome sequencing and assembly.</title>
        <authorList>
            <person name="Sharma D."/>
            <person name="Nair G.R."/>
            <person name="Kaur G."/>
            <person name="Manhas R.K."/>
            <person name="Mayilraj S."/>
        </authorList>
    </citation>
    <scope>NUCLEOTIDE SEQUENCE [LARGE SCALE GENOMIC DNA]</scope>
    <source>
        <strain evidence="3 4">MTCC 11845</strain>
    </source>
</reference>
<feature type="transmembrane region" description="Helical" evidence="2">
    <location>
        <begin position="210"/>
        <end position="233"/>
    </location>
</feature>
<feature type="transmembrane region" description="Helical" evidence="2">
    <location>
        <begin position="253"/>
        <end position="271"/>
    </location>
</feature>
<accession>A0ABX3G9Y3</accession>
<gene>
    <name evidence="3" type="ORF">AVW11_02185</name>
</gene>
<feature type="transmembrane region" description="Helical" evidence="2">
    <location>
        <begin position="120"/>
        <end position="141"/>
    </location>
</feature>
<keyword evidence="2" id="KW-0472">Membrane</keyword>
<evidence type="ECO:0000256" key="2">
    <source>
        <dbReference type="SAM" id="Phobius"/>
    </source>
</evidence>
<sequence>MAIEGGARARPERPASAPRRHHPRVTLPYELAALAAWIAVTALTVTGAVHGAHPAAPAGEPPHHHVPAHTAHGATGFAGTGGPGGLAAWALMCVAMMLPAALPALAHVGANSLRRRRQRAMGGFAAVYLAVWTGYGALLLVSAPLWSRLPGDALLAGTLALAAAWQTTVHKRRALRDCHRSSPLPLSGPRAAAGTVRFGLRHGGACLRSCWLLMAVMAAAGGAGTGMLAWMALLTGIVTAERFARRPGRTTRLAAAVLAAAALAVALTPALT</sequence>
<feature type="region of interest" description="Disordered" evidence="1">
    <location>
        <begin position="53"/>
        <end position="75"/>
    </location>
</feature>
<name>A0ABX3G9Y3_9ACTN</name>
<dbReference type="EMBL" id="MQUR01000003">
    <property type="protein sequence ID" value="OLZ73182.1"/>
    <property type="molecule type" value="Genomic_DNA"/>
</dbReference>
<feature type="transmembrane region" description="Helical" evidence="2">
    <location>
        <begin position="29"/>
        <end position="52"/>
    </location>
</feature>
<evidence type="ECO:0000313" key="3">
    <source>
        <dbReference type="EMBL" id="OLZ73182.1"/>
    </source>
</evidence>
<organism evidence="3 4">
    <name type="scientific">Streptomyces amritsarensis</name>
    <dbReference type="NCBI Taxonomy" id="681158"/>
    <lineage>
        <taxon>Bacteria</taxon>
        <taxon>Bacillati</taxon>
        <taxon>Actinomycetota</taxon>
        <taxon>Actinomycetes</taxon>
        <taxon>Kitasatosporales</taxon>
        <taxon>Streptomycetaceae</taxon>
        <taxon>Streptomyces</taxon>
    </lineage>
</organism>
<keyword evidence="2" id="KW-0812">Transmembrane</keyword>
<keyword evidence="4" id="KW-1185">Reference proteome</keyword>
<comment type="caution">
    <text evidence="3">The sequence shown here is derived from an EMBL/GenBank/DDBJ whole genome shotgun (WGS) entry which is preliminary data.</text>
</comment>
<dbReference type="Proteomes" id="UP000187151">
    <property type="component" value="Unassembled WGS sequence"/>
</dbReference>
<proteinExistence type="predicted"/>
<evidence type="ECO:0000313" key="4">
    <source>
        <dbReference type="Proteomes" id="UP000187151"/>
    </source>
</evidence>
<dbReference type="RefSeq" id="WP_076043040.1">
    <property type="nucleotide sequence ID" value="NZ_MQUR01000003.1"/>
</dbReference>
<feature type="transmembrane region" description="Helical" evidence="2">
    <location>
        <begin position="86"/>
        <end position="108"/>
    </location>
</feature>
<protein>
    <recommendedName>
        <fullName evidence="5">DUF2182 domain-containing protein</fullName>
    </recommendedName>
</protein>
<feature type="region of interest" description="Disordered" evidence="1">
    <location>
        <begin position="1"/>
        <end position="21"/>
    </location>
</feature>
<dbReference type="Pfam" id="PF09948">
    <property type="entry name" value="PpoB2"/>
    <property type="match status" value="1"/>
</dbReference>
<dbReference type="InterPro" id="IPR018688">
    <property type="entry name" value="PpoB2-like"/>
</dbReference>